<dbReference type="InterPro" id="IPR036291">
    <property type="entry name" value="NAD(P)-bd_dom_sf"/>
</dbReference>
<evidence type="ECO:0000313" key="4">
    <source>
        <dbReference type="Proteomes" id="UP000182690"/>
    </source>
</evidence>
<gene>
    <name evidence="3" type="ORF">SAMN04488565_1693</name>
</gene>
<name>A0A1H0ZFJ7_9MICO</name>
<proteinExistence type="predicted"/>
<dbReference type="eggNOG" id="COG0451">
    <property type="taxonomic scope" value="Bacteria"/>
</dbReference>
<dbReference type="EMBL" id="FNKB01000001">
    <property type="protein sequence ID" value="SDQ25916.1"/>
    <property type="molecule type" value="Genomic_DNA"/>
</dbReference>
<feature type="domain" description="Thioester reductase (TE)" evidence="1">
    <location>
        <begin position="15"/>
        <end position="240"/>
    </location>
</feature>
<dbReference type="Gene3D" id="3.40.50.1820">
    <property type="entry name" value="alpha/beta hydrolase"/>
    <property type="match status" value="1"/>
</dbReference>
<dbReference type="OrthoDB" id="5241256at2"/>
<dbReference type="eggNOG" id="COG2267">
    <property type="taxonomic scope" value="Bacteria"/>
</dbReference>
<dbReference type="Proteomes" id="UP000182690">
    <property type="component" value="Unassembled WGS sequence"/>
</dbReference>
<accession>A0A1H0ZFJ7</accession>
<dbReference type="InterPro" id="IPR029058">
    <property type="entry name" value="AB_hydrolase_fold"/>
</dbReference>
<dbReference type="SUPFAM" id="SSF51735">
    <property type="entry name" value="NAD(P)-binding Rossmann-fold domains"/>
    <property type="match status" value="1"/>
</dbReference>
<dbReference type="InterPro" id="IPR000073">
    <property type="entry name" value="AB_hydrolase_1"/>
</dbReference>
<dbReference type="SUPFAM" id="SSF53474">
    <property type="entry name" value="alpha/beta-Hydrolases"/>
    <property type="match status" value="1"/>
</dbReference>
<feature type="domain" description="AB hydrolase-1" evidence="2">
    <location>
        <begin position="388"/>
        <end position="604"/>
    </location>
</feature>
<evidence type="ECO:0000313" key="3">
    <source>
        <dbReference type="EMBL" id="SDQ25916.1"/>
    </source>
</evidence>
<dbReference type="PANTHER" id="PTHR48079">
    <property type="entry name" value="PROTEIN YEEZ"/>
    <property type="match status" value="1"/>
</dbReference>
<dbReference type="GO" id="GO:0004029">
    <property type="term" value="F:aldehyde dehydrogenase (NAD+) activity"/>
    <property type="evidence" value="ECO:0007669"/>
    <property type="project" value="TreeGrafter"/>
</dbReference>
<dbReference type="Pfam" id="PF07993">
    <property type="entry name" value="NAD_binding_4"/>
    <property type="match status" value="1"/>
</dbReference>
<dbReference type="Pfam" id="PF12697">
    <property type="entry name" value="Abhydrolase_6"/>
    <property type="match status" value="1"/>
</dbReference>
<protein>
    <submittedName>
        <fullName evidence="3">Nucleoside-diphosphate-sugar epimerase</fullName>
    </submittedName>
</protein>
<dbReference type="AlphaFoldDB" id="A0A1H0ZFJ7"/>
<reference evidence="3 4" key="1">
    <citation type="submission" date="2016-10" db="EMBL/GenBank/DDBJ databases">
        <authorList>
            <person name="de Groot N.N."/>
        </authorList>
    </citation>
    <scope>NUCLEOTIDE SEQUENCE [LARGE SCALE GENOMIC DNA]</scope>
    <source>
        <strain evidence="3 4">DSM 22788</strain>
    </source>
</reference>
<sequence length="613" mass="65435">MTTDRPAPRHALVFGASGFVGRHLVLALAAAGARVTAAVRTAASQERLQRWLVEHGLHEHVGFTLADFHAPAIVHDEAAARTRITEIHNCAGTYRFGMSAAEAREANVGIVERIVDFAASLPKLERLVHISGYRVGGQDPASIPWPEEARARRYRRLGAYEASKVESDAVLQARARERGVPFTIVNPSSVIGHSLTGETDQLIGLASTVQQLWAGSTRALPGNDTTFLPVVTVDYLAAFMAAAATDARAVDQSYWVLDERTPPLPVMLADLAEHLGVAAPRLRVPVAVIKRLPRWATGADPETLTFLSADRYPTRSANELAERHGLRQPDVTTALQRWADYLAARRFDVSEAGAGAEDGPAAGPGARSVDSAGGVRSFALGRANASRLVLPGLPTNADTWAPIAADLDARVVDLPGIGLSGSAGRPGSVGQEWDRWLSAVVGERTVDLVGHSLGAAAAVMIADRHPDQVRSLTLVAPFFLQPAPRPAATQRLAVRPYLRFASAASLSRMLTGDRGAARLLASTAADLRRRGARAVARYLRQAASPAWREELRAMLDRYAGPVLIIVGERDPLDAALAPERARRSVVVGGAGHHPHLTHPEEAARLIADVVAAT</sequence>
<dbReference type="STRING" id="1079994.SAMN04488565_1693"/>
<dbReference type="InterPro" id="IPR051783">
    <property type="entry name" value="NAD(P)-dependent_oxidoreduct"/>
</dbReference>
<evidence type="ECO:0000259" key="2">
    <source>
        <dbReference type="Pfam" id="PF12697"/>
    </source>
</evidence>
<dbReference type="GO" id="GO:0005737">
    <property type="term" value="C:cytoplasm"/>
    <property type="evidence" value="ECO:0007669"/>
    <property type="project" value="TreeGrafter"/>
</dbReference>
<dbReference type="PANTHER" id="PTHR48079:SF6">
    <property type="entry name" value="NAD(P)-BINDING DOMAIN-CONTAINING PROTEIN-RELATED"/>
    <property type="match status" value="1"/>
</dbReference>
<dbReference type="Gene3D" id="3.40.50.720">
    <property type="entry name" value="NAD(P)-binding Rossmann-like Domain"/>
    <property type="match status" value="1"/>
</dbReference>
<organism evidence="3 4">
    <name type="scientific">Leucobacter chromiiresistens</name>
    <dbReference type="NCBI Taxonomy" id="1079994"/>
    <lineage>
        <taxon>Bacteria</taxon>
        <taxon>Bacillati</taxon>
        <taxon>Actinomycetota</taxon>
        <taxon>Actinomycetes</taxon>
        <taxon>Micrococcales</taxon>
        <taxon>Microbacteriaceae</taxon>
        <taxon>Leucobacter</taxon>
    </lineage>
</organism>
<dbReference type="RefSeq" id="WP_010157597.1">
    <property type="nucleotide sequence ID" value="NZ_FNKB01000001.1"/>
</dbReference>
<evidence type="ECO:0000259" key="1">
    <source>
        <dbReference type="Pfam" id="PF07993"/>
    </source>
</evidence>
<dbReference type="InterPro" id="IPR013120">
    <property type="entry name" value="FAR_NAD-bd"/>
</dbReference>